<dbReference type="EMBL" id="SJPZ01000007">
    <property type="protein sequence ID" value="TWU59555.1"/>
    <property type="molecule type" value="Genomic_DNA"/>
</dbReference>
<reference evidence="2 3" key="1">
    <citation type="submission" date="2019-02" db="EMBL/GenBank/DDBJ databases">
        <title>Deep-cultivation of Planctomycetes and their phenomic and genomic characterization uncovers novel biology.</title>
        <authorList>
            <person name="Wiegand S."/>
            <person name="Jogler M."/>
            <person name="Boedeker C."/>
            <person name="Pinto D."/>
            <person name="Vollmers J."/>
            <person name="Rivas-Marin E."/>
            <person name="Kohn T."/>
            <person name="Peeters S.H."/>
            <person name="Heuer A."/>
            <person name="Rast P."/>
            <person name="Oberbeckmann S."/>
            <person name="Bunk B."/>
            <person name="Jeske O."/>
            <person name="Meyerdierks A."/>
            <person name="Storesund J.E."/>
            <person name="Kallscheuer N."/>
            <person name="Luecker S."/>
            <person name="Lage O.M."/>
            <person name="Pohl T."/>
            <person name="Merkel B.J."/>
            <person name="Hornburger P."/>
            <person name="Mueller R.-W."/>
            <person name="Bruemmer F."/>
            <person name="Labrenz M."/>
            <person name="Spormann A.M."/>
            <person name="Op Den Camp H."/>
            <person name="Overmann J."/>
            <person name="Amann R."/>
            <person name="Jetten M.S.M."/>
            <person name="Mascher T."/>
            <person name="Medema M.H."/>
            <person name="Devos D.P."/>
            <person name="Kaster A.-K."/>
            <person name="Ovreas L."/>
            <person name="Rohde M."/>
            <person name="Galperin M.Y."/>
            <person name="Jogler C."/>
        </authorList>
    </citation>
    <scope>NUCLEOTIDE SEQUENCE [LARGE SCALE GENOMIC DNA]</scope>
    <source>
        <strain evidence="2 3">V7</strain>
    </source>
</reference>
<comment type="caution">
    <text evidence="2">The sequence shown here is derived from an EMBL/GenBank/DDBJ whole genome shotgun (WGS) entry which is preliminary data.</text>
</comment>
<dbReference type="Proteomes" id="UP000316476">
    <property type="component" value="Unassembled WGS sequence"/>
</dbReference>
<sequence>MGWDEDMTDVKGRTIRESQSAPRSSHCSCGAWDQEYSELIKEINSLNQKIHELTRLPAAMAKELNEGYSQACESHKKAESKVIDWDEDAATDANLAYWEGQCHAYATLKRALKRLDV</sequence>
<name>A0A5C6FDP6_9PLAN</name>
<feature type="region of interest" description="Disordered" evidence="1">
    <location>
        <begin position="1"/>
        <end position="24"/>
    </location>
</feature>
<evidence type="ECO:0000313" key="2">
    <source>
        <dbReference type="EMBL" id="TWU59555.1"/>
    </source>
</evidence>
<evidence type="ECO:0000313" key="3">
    <source>
        <dbReference type="Proteomes" id="UP000316476"/>
    </source>
</evidence>
<gene>
    <name evidence="2" type="ORF">V7x_55710</name>
</gene>
<organism evidence="2 3">
    <name type="scientific">Crateriforma conspicua</name>
    <dbReference type="NCBI Taxonomy" id="2527996"/>
    <lineage>
        <taxon>Bacteria</taxon>
        <taxon>Pseudomonadati</taxon>
        <taxon>Planctomycetota</taxon>
        <taxon>Planctomycetia</taxon>
        <taxon>Planctomycetales</taxon>
        <taxon>Planctomycetaceae</taxon>
        <taxon>Crateriforma</taxon>
    </lineage>
</organism>
<dbReference type="AlphaFoldDB" id="A0A5C6FDP6"/>
<accession>A0A5C6FDP6</accession>
<protein>
    <submittedName>
        <fullName evidence="2">Uncharacterized protein</fullName>
    </submittedName>
</protein>
<evidence type="ECO:0000256" key="1">
    <source>
        <dbReference type="SAM" id="MobiDB-lite"/>
    </source>
</evidence>
<proteinExistence type="predicted"/>